<dbReference type="InterPro" id="IPR036366">
    <property type="entry name" value="PGBDSf"/>
</dbReference>
<evidence type="ECO:0000313" key="4">
    <source>
        <dbReference type="Proteomes" id="UP000224829"/>
    </source>
</evidence>
<dbReference type="InterPro" id="IPR024408">
    <property type="entry name" value="Muramidase"/>
</dbReference>
<dbReference type="SMR" id="A0A1Y0T0I7"/>
<dbReference type="InterPro" id="IPR002477">
    <property type="entry name" value="Peptidoglycan-bd-like"/>
</dbReference>
<accession>A0A1Y0T0I7</accession>
<dbReference type="SUPFAM" id="SSF47090">
    <property type="entry name" value="PGBD-like"/>
    <property type="match status" value="1"/>
</dbReference>
<feature type="domain" description="Peptidoglycan binding-like" evidence="1">
    <location>
        <begin position="25"/>
        <end position="81"/>
    </location>
</feature>
<dbReference type="Gene3D" id="1.10.101.10">
    <property type="entry name" value="PGBD-like superfamily/PGBD"/>
    <property type="match status" value="1"/>
</dbReference>
<dbReference type="Pfam" id="PF01471">
    <property type="entry name" value="PG_binding_1"/>
    <property type="match status" value="1"/>
</dbReference>
<dbReference type="Proteomes" id="UP000224829">
    <property type="component" value="Segment"/>
</dbReference>
<dbReference type="InterPro" id="IPR036365">
    <property type="entry name" value="PGBD-like_sf"/>
</dbReference>
<proteinExistence type="predicted"/>
<name>A0A1Y0T0I7_9CAUD</name>
<organism evidence="3 4">
    <name type="scientific">Pseudomonas phage Noxifer</name>
    <dbReference type="NCBI Taxonomy" id="2006684"/>
    <lineage>
        <taxon>Viruses</taxon>
        <taxon>Duplodnaviria</taxon>
        <taxon>Heunggongvirae</taxon>
        <taxon>Uroviricota</taxon>
        <taxon>Caudoviricetes</taxon>
        <taxon>Chimalliviridae</taxon>
        <taxon>Noxifervirus</taxon>
        <taxon>Noxifervirus noxifer</taxon>
    </lineage>
</organism>
<reference evidence="3 4" key="1">
    <citation type="submission" date="2017-05" db="EMBL/GenBank/DDBJ databases">
        <authorList>
            <person name="Song R."/>
            <person name="Chenine A.L."/>
            <person name="Ruprecht R.M."/>
        </authorList>
    </citation>
    <scope>NUCLEOTIDE SEQUENCE [LARGE SCALE GENOMIC DNA]</scope>
</reference>
<dbReference type="Pfam" id="PF11860">
    <property type="entry name" value="Muramidase"/>
    <property type="match status" value="1"/>
</dbReference>
<sequence length="281" mass="31038">MTNEALGVEHRATFLKDQILKRGDSGPAVIDLQKHLMNAGYTLGIPDGDFGGKTYDAVIAFQKASGLVVDGKVGPKTMGLLCDAEKSHKYLCQADIVAAAKSLGVPTAALMAVNDVESKGTGFLANGRIAILYERHIMYRELKDYGVDPDKAMRENPGLVNKVRGGYLGGEKEWVRLENAMTINKDAALESASWGAYQIMGFHWLLLGFKSVQEYVQFTSVSEANQLECFVRFVKSQTGMWKALKALNWAEFARLYNGSAYKENQYDTKLAAAYKQYSSYI</sequence>
<feature type="domain" description="N-acetylmuramidase" evidence="2">
    <location>
        <begin position="107"/>
        <end position="277"/>
    </location>
</feature>
<evidence type="ECO:0000313" key="3">
    <source>
        <dbReference type="EMBL" id="ARV77309.1"/>
    </source>
</evidence>
<keyword evidence="4" id="KW-1185">Reference proteome</keyword>
<dbReference type="EMBL" id="MF063068">
    <property type="protein sequence ID" value="ARV77309.1"/>
    <property type="molecule type" value="Genomic_DNA"/>
</dbReference>
<evidence type="ECO:0000259" key="1">
    <source>
        <dbReference type="Pfam" id="PF01471"/>
    </source>
</evidence>
<gene>
    <name evidence="3" type="ORF">NOXIFER_140</name>
</gene>
<protein>
    <submittedName>
        <fullName evidence="3">Putative peptidoglycan-binding protein</fullName>
    </submittedName>
</protein>
<evidence type="ECO:0000259" key="2">
    <source>
        <dbReference type="Pfam" id="PF11860"/>
    </source>
</evidence>
<dbReference type="OrthoDB" id="8489at10239"/>